<organism evidence="1 2">
    <name type="scientific">Lysinibacillus parviboronicapiens</name>
    <dbReference type="NCBI Taxonomy" id="436516"/>
    <lineage>
        <taxon>Bacteria</taxon>
        <taxon>Bacillati</taxon>
        <taxon>Bacillota</taxon>
        <taxon>Bacilli</taxon>
        <taxon>Bacillales</taxon>
        <taxon>Bacillaceae</taxon>
        <taxon>Lysinibacillus</taxon>
    </lineage>
</organism>
<name>A0ABV2PN52_9BACI</name>
<dbReference type="EMBL" id="JBEPSB010000019">
    <property type="protein sequence ID" value="MET4562377.1"/>
    <property type="molecule type" value="Genomic_DNA"/>
</dbReference>
<protein>
    <submittedName>
        <fullName evidence="1">Uncharacterized protein</fullName>
    </submittedName>
</protein>
<evidence type="ECO:0000313" key="2">
    <source>
        <dbReference type="Proteomes" id="UP001549363"/>
    </source>
</evidence>
<dbReference type="Proteomes" id="UP001549363">
    <property type="component" value="Unassembled WGS sequence"/>
</dbReference>
<reference evidence="1 2" key="1">
    <citation type="submission" date="2024-06" db="EMBL/GenBank/DDBJ databases">
        <title>Sorghum-associated microbial communities from plants grown in Nebraska, USA.</title>
        <authorList>
            <person name="Schachtman D."/>
        </authorList>
    </citation>
    <scope>NUCLEOTIDE SEQUENCE [LARGE SCALE GENOMIC DNA]</scope>
    <source>
        <strain evidence="1 2">736</strain>
    </source>
</reference>
<accession>A0ABV2PN52</accession>
<keyword evidence="2" id="KW-1185">Reference proteome</keyword>
<comment type="caution">
    <text evidence="1">The sequence shown here is derived from an EMBL/GenBank/DDBJ whole genome shotgun (WGS) entry which is preliminary data.</text>
</comment>
<evidence type="ECO:0000313" key="1">
    <source>
        <dbReference type="EMBL" id="MET4562377.1"/>
    </source>
</evidence>
<sequence length="39" mass="4709">MTKQNVLFVTVRQTPIVKESIRYRTDSFLYGRCLMLRDE</sequence>
<proteinExistence type="predicted"/>
<gene>
    <name evidence="1" type="ORF">ABIA69_003567</name>
</gene>